<gene>
    <name evidence="2" type="ORF">DSPE1174_LOCUS3075</name>
</gene>
<accession>A0A7S2ATA2</accession>
<sequence>MSLAARAAWVGLPVSLGIISAVMLKPQSPGTKRVMEVGPPNLIGWPSSEAGIMELFTKYGAEGRTSMANGYFSLISDSTFAVCYSISMALGLFALQPKRRWLCLVALSTGVCNLAENFCIVRLANTYPNLDQMAVFWGPLASYGKKLAMAVSLSVVVVSGFLRRSADKSNKVA</sequence>
<feature type="transmembrane region" description="Helical" evidence="1">
    <location>
        <begin position="101"/>
        <end position="123"/>
    </location>
</feature>
<proteinExistence type="predicted"/>
<feature type="transmembrane region" description="Helical" evidence="1">
    <location>
        <begin position="71"/>
        <end position="94"/>
    </location>
</feature>
<keyword evidence="1" id="KW-0812">Transmembrane</keyword>
<feature type="transmembrane region" description="Helical" evidence="1">
    <location>
        <begin position="7"/>
        <end position="24"/>
    </location>
</feature>
<evidence type="ECO:0000313" key="2">
    <source>
        <dbReference type="EMBL" id="CAD9377022.1"/>
    </source>
</evidence>
<reference evidence="2" key="1">
    <citation type="submission" date="2021-01" db="EMBL/GenBank/DDBJ databases">
        <authorList>
            <person name="Corre E."/>
            <person name="Pelletier E."/>
            <person name="Niang G."/>
            <person name="Scheremetjew M."/>
            <person name="Finn R."/>
            <person name="Kale V."/>
            <person name="Holt S."/>
            <person name="Cochrane G."/>
            <person name="Meng A."/>
            <person name="Brown T."/>
            <person name="Cohen L."/>
        </authorList>
    </citation>
    <scope>NUCLEOTIDE SEQUENCE</scope>
    <source>
        <strain evidence="2">CCMP1381</strain>
    </source>
</reference>
<evidence type="ECO:0000256" key="1">
    <source>
        <dbReference type="SAM" id="Phobius"/>
    </source>
</evidence>
<organism evidence="2">
    <name type="scientific">Octactis speculum</name>
    <dbReference type="NCBI Taxonomy" id="3111310"/>
    <lineage>
        <taxon>Eukaryota</taxon>
        <taxon>Sar</taxon>
        <taxon>Stramenopiles</taxon>
        <taxon>Ochrophyta</taxon>
        <taxon>Dictyochophyceae</taxon>
        <taxon>Dictyochales</taxon>
        <taxon>Dictyochaceae</taxon>
        <taxon>Octactis</taxon>
    </lineage>
</organism>
<dbReference type="EMBL" id="HBGS01005880">
    <property type="protein sequence ID" value="CAD9377022.1"/>
    <property type="molecule type" value="Transcribed_RNA"/>
</dbReference>
<dbReference type="AlphaFoldDB" id="A0A7S2ATA2"/>
<protein>
    <submittedName>
        <fullName evidence="2">Uncharacterized protein</fullName>
    </submittedName>
</protein>
<keyword evidence="1" id="KW-0472">Membrane</keyword>
<feature type="transmembrane region" description="Helical" evidence="1">
    <location>
        <begin position="143"/>
        <end position="162"/>
    </location>
</feature>
<keyword evidence="1" id="KW-1133">Transmembrane helix</keyword>
<name>A0A7S2ATA2_9STRA</name>